<comment type="caution">
    <text evidence="2">The sequence shown here is derived from an EMBL/GenBank/DDBJ whole genome shotgun (WGS) entry which is preliminary data.</text>
</comment>
<accession>A0A9W7LDX4</accession>
<feature type="transmembrane region" description="Helical" evidence="1">
    <location>
        <begin position="489"/>
        <end position="513"/>
    </location>
</feature>
<dbReference type="OrthoDB" id="10688601at2759"/>
<evidence type="ECO:0000313" key="2">
    <source>
        <dbReference type="EMBL" id="GMI47500.1"/>
    </source>
</evidence>
<dbReference type="AlphaFoldDB" id="A0A9W7LDX4"/>
<keyword evidence="1" id="KW-0812">Transmembrane</keyword>
<protein>
    <submittedName>
        <fullName evidence="2">Uncharacterized protein</fullName>
    </submittedName>
</protein>
<keyword evidence="3" id="KW-1185">Reference proteome</keyword>
<feature type="transmembrane region" description="Helical" evidence="1">
    <location>
        <begin position="344"/>
        <end position="371"/>
    </location>
</feature>
<organism evidence="2 3">
    <name type="scientific">Triparma columacea</name>
    <dbReference type="NCBI Taxonomy" id="722753"/>
    <lineage>
        <taxon>Eukaryota</taxon>
        <taxon>Sar</taxon>
        <taxon>Stramenopiles</taxon>
        <taxon>Ochrophyta</taxon>
        <taxon>Bolidophyceae</taxon>
        <taxon>Parmales</taxon>
        <taxon>Triparmaceae</taxon>
        <taxon>Triparma</taxon>
    </lineage>
</organism>
<reference evidence="3" key="1">
    <citation type="journal article" date="2023" name="Commun. Biol.">
        <title>Genome analysis of Parmales, the sister group of diatoms, reveals the evolutionary specialization of diatoms from phago-mixotrophs to photoautotrophs.</title>
        <authorList>
            <person name="Ban H."/>
            <person name="Sato S."/>
            <person name="Yoshikawa S."/>
            <person name="Yamada K."/>
            <person name="Nakamura Y."/>
            <person name="Ichinomiya M."/>
            <person name="Sato N."/>
            <person name="Blanc-Mathieu R."/>
            <person name="Endo H."/>
            <person name="Kuwata A."/>
            <person name="Ogata H."/>
        </authorList>
    </citation>
    <scope>NUCLEOTIDE SEQUENCE [LARGE SCALE GENOMIC DNA]</scope>
</reference>
<feature type="transmembrane region" description="Helical" evidence="1">
    <location>
        <begin position="383"/>
        <end position="406"/>
    </location>
</feature>
<dbReference type="EMBL" id="BRYA01000347">
    <property type="protein sequence ID" value="GMI47500.1"/>
    <property type="molecule type" value="Genomic_DNA"/>
</dbReference>
<dbReference type="Proteomes" id="UP001165065">
    <property type="component" value="Unassembled WGS sequence"/>
</dbReference>
<feature type="transmembrane region" description="Helical" evidence="1">
    <location>
        <begin position="304"/>
        <end position="324"/>
    </location>
</feature>
<name>A0A9W7LDX4_9STRA</name>
<feature type="transmembrane region" description="Helical" evidence="1">
    <location>
        <begin position="273"/>
        <end position="292"/>
    </location>
</feature>
<proteinExistence type="predicted"/>
<keyword evidence="1" id="KW-1133">Transmembrane helix</keyword>
<evidence type="ECO:0000256" key="1">
    <source>
        <dbReference type="SAM" id="Phobius"/>
    </source>
</evidence>
<gene>
    <name evidence="2" type="ORF">TrCOL_g4768</name>
</gene>
<evidence type="ECO:0000313" key="3">
    <source>
        <dbReference type="Proteomes" id="UP001165065"/>
    </source>
</evidence>
<keyword evidence="1" id="KW-0472">Membrane</keyword>
<feature type="transmembrane region" description="Helical" evidence="1">
    <location>
        <begin position="159"/>
        <end position="183"/>
    </location>
</feature>
<sequence>MDLPDVITVEVEKQETGVNEGCRGGERDANEEVYKEKEVNTVMRGGCGFLEKSMVANERSLPVLIIEDIPGNKDVSLMGGEAPSGGVDTVSILLSPAGTKGLKNGDRIVVFTSSAKLTAEVDSVCSLHSPYAIPSAPPTPPWHSRLSPTSIFVSFSLPLLFLVPLISPTSTFPLGVILISVAFRIGPTLRPRLQSAGAFPLTNPYEHRETDEMVFLHLSRRVKALRSIARGYAVQDVIEEIGLSRDNYDKPMFHHPPLFSIVTGLWETLGLPYPLLPLLLSALVPITMLLLLPPSPGNPSVAGTAAVAYTFTVTQVFASMKLWSDNMLPLFSLLSVLLAQRGRYKLAGAAFAIGCMVKVTALGLAPGLLLATWGGGKGFKENIWNTFNVLGPGVVGYGLWACYYAYNASGGGAKSGEDQTGGEGAFFDLSNVAGFITAMWPSSTLVSGSTFMSLASNRSPWFYLRCLSLSPHLLFSLNCGSKAWRNPRLLPYTVVVATYVAAFTGVGAMGGLYQSRHVLPCMPFLAVLAAEGLGEGGLKKGMWGDAWGVALAGAAMECGYAVMYASVLKGDYGESVWGLAEGMTEGAGWRVEKEWEADFTGRVLRGYGVM</sequence>